<proteinExistence type="predicted"/>
<gene>
    <name evidence="2" type="ORF">ACFONA_18380</name>
</gene>
<dbReference type="Proteomes" id="UP001595713">
    <property type="component" value="Unassembled WGS sequence"/>
</dbReference>
<dbReference type="EMBL" id="JBHRXP010000009">
    <property type="protein sequence ID" value="MFC3582143.1"/>
    <property type="molecule type" value="Genomic_DNA"/>
</dbReference>
<sequence length="199" mass="19233">MSVSWALFMVVGAIAAQAGDPAAAPSAPLPAPAPGLIGLAAGTPIELEIAEPLSSKTSKIDAMFAIRVLSPVMAEGKVVIPAGTPGQGQVVHAAKATGLGKAGELILAARFLDCGGTRIALRGFRLGGAGRDHAGKLIAATAVGGLIAMPLMFVSGGQSIVPAGTHATARLSAAVDLAPAAAGGCVAPPAGAPAVSVQP</sequence>
<comment type="caution">
    <text evidence="2">The sequence shown here is derived from an EMBL/GenBank/DDBJ whole genome shotgun (WGS) entry which is preliminary data.</text>
</comment>
<keyword evidence="1" id="KW-0732">Signal</keyword>
<organism evidence="2 3">
    <name type="scientific">Sphingomonas hylomeconis</name>
    <dbReference type="NCBI Taxonomy" id="1395958"/>
    <lineage>
        <taxon>Bacteria</taxon>
        <taxon>Pseudomonadati</taxon>
        <taxon>Pseudomonadota</taxon>
        <taxon>Alphaproteobacteria</taxon>
        <taxon>Sphingomonadales</taxon>
        <taxon>Sphingomonadaceae</taxon>
        <taxon>Sphingomonas</taxon>
    </lineage>
</organism>
<evidence type="ECO:0000313" key="2">
    <source>
        <dbReference type="EMBL" id="MFC3582143.1"/>
    </source>
</evidence>
<protein>
    <submittedName>
        <fullName evidence="2">Uncharacterized protein</fullName>
    </submittedName>
</protein>
<evidence type="ECO:0000313" key="3">
    <source>
        <dbReference type="Proteomes" id="UP001595713"/>
    </source>
</evidence>
<name>A0ABV7SZT8_9SPHN</name>
<reference evidence="3" key="1">
    <citation type="journal article" date="2019" name="Int. J. Syst. Evol. Microbiol.">
        <title>The Global Catalogue of Microorganisms (GCM) 10K type strain sequencing project: providing services to taxonomists for standard genome sequencing and annotation.</title>
        <authorList>
            <consortium name="The Broad Institute Genomics Platform"/>
            <consortium name="The Broad Institute Genome Sequencing Center for Infectious Disease"/>
            <person name="Wu L."/>
            <person name="Ma J."/>
        </authorList>
    </citation>
    <scope>NUCLEOTIDE SEQUENCE [LARGE SCALE GENOMIC DNA]</scope>
    <source>
        <strain evidence="3">KCTC 42739</strain>
    </source>
</reference>
<accession>A0ABV7SZT8</accession>
<dbReference type="RefSeq" id="WP_261294436.1">
    <property type="nucleotide sequence ID" value="NZ_JANQBK010000007.1"/>
</dbReference>
<evidence type="ECO:0000256" key="1">
    <source>
        <dbReference type="SAM" id="SignalP"/>
    </source>
</evidence>
<feature type="chain" id="PRO_5045809349" evidence="1">
    <location>
        <begin position="19"/>
        <end position="199"/>
    </location>
</feature>
<keyword evidence="3" id="KW-1185">Reference proteome</keyword>
<feature type="signal peptide" evidence="1">
    <location>
        <begin position="1"/>
        <end position="18"/>
    </location>
</feature>